<dbReference type="GO" id="GO:0003729">
    <property type="term" value="F:mRNA binding"/>
    <property type="evidence" value="ECO:0007669"/>
    <property type="project" value="TreeGrafter"/>
</dbReference>
<dbReference type="AlphaFoldDB" id="S9R5Q6"/>
<reference evidence="5 6" key="1">
    <citation type="journal article" date="2011" name="Science">
        <title>Comparative functional genomics of the fission yeasts.</title>
        <authorList>
            <person name="Rhind N."/>
            <person name="Chen Z."/>
            <person name="Yassour M."/>
            <person name="Thompson D.A."/>
            <person name="Haas B.J."/>
            <person name="Habib N."/>
            <person name="Wapinski I."/>
            <person name="Roy S."/>
            <person name="Lin M.F."/>
            <person name="Heiman D.I."/>
            <person name="Young S.K."/>
            <person name="Furuya K."/>
            <person name="Guo Y."/>
            <person name="Pidoux A."/>
            <person name="Chen H.M."/>
            <person name="Robbertse B."/>
            <person name="Goldberg J.M."/>
            <person name="Aoki K."/>
            <person name="Bayne E.H."/>
            <person name="Berlin A.M."/>
            <person name="Desjardins C.A."/>
            <person name="Dobbs E."/>
            <person name="Dukaj L."/>
            <person name="Fan L."/>
            <person name="FitzGerald M.G."/>
            <person name="French C."/>
            <person name="Gujja S."/>
            <person name="Hansen K."/>
            <person name="Keifenheim D."/>
            <person name="Levin J.Z."/>
            <person name="Mosher R.A."/>
            <person name="Mueller C.A."/>
            <person name="Pfiffner J."/>
            <person name="Priest M."/>
            <person name="Russ C."/>
            <person name="Smialowska A."/>
            <person name="Swoboda P."/>
            <person name="Sykes S.M."/>
            <person name="Vaughn M."/>
            <person name="Vengrova S."/>
            <person name="Yoder R."/>
            <person name="Zeng Q."/>
            <person name="Allshire R."/>
            <person name="Baulcombe D."/>
            <person name="Birren B.W."/>
            <person name="Brown W."/>
            <person name="Ekwall K."/>
            <person name="Kellis M."/>
            <person name="Leatherwood J."/>
            <person name="Levin H."/>
            <person name="Margalit H."/>
            <person name="Martienssen R."/>
            <person name="Nieduszynski C.A."/>
            <person name="Spatafora J.W."/>
            <person name="Friedman N."/>
            <person name="Dalgaard J.Z."/>
            <person name="Baumann P."/>
            <person name="Niki H."/>
            <person name="Regev A."/>
            <person name="Nusbaum C."/>
        </authorList>
    </citation>
    <scope>NUCLEOTIDE SEQUENCE [LARGE SCALE GENOMIC DNA]</scope>
    <source>
        <strain evidence="6">yFS286</strain>
    </source>
</reference>
<dbReference type="InterPro" id="IPR012677">
    <property type="entry name" value="Nucleotide-bd_a/b_plait_sf"/>
</dbReference>
<protein>
    <submittedName>
        <fullName evidence="5">RNA-binding protein</fullName>
    </submittedName>
</protein>
<dbReference type="HOGENOM" id="CLU_1475959_0_0_1"/>
<keyword evidence="1 2" id="KW-0694">RNA-binding</keyword>
<evidence type="ECO:0000256" key="2">
    <source>
        <dbReference type="PROSITE-ProRule" id="PRU00176"/>
    </source>
</evidence>
<dbReference type="GO" id="GO:0005634">
    <property type="term" value="C:nucleus"/>
    <property type="evidence" value="ECO:0007669"/>
    <property type="project" value="TreeGrafter"/>
</dbReference>
<dbReference type="PANTHER" id="PTHR19965">
    <property type="entry name" value="RNA AND EXPORT FACTOR BINDING PROTEIN"/>
    <property type="match status" value="1"/>
</dbReference>
<dbReference type="EMBL" id="KE503206">
    <property type="protein sequence ID" value="EPX73625.1"/>
    <property type="molecule type" value="Genomic_DNA"/>
</dbReference>
<name>S9R5Q6_SCHOY</name>
<evidence type="ECO:0000256" key="1">
    <source>
        <dbReference type="ARBA" id="ARBA00022884"/>
    </source>
</evidence>
<dbReference type="PANTHER" id="PTHR19965:SF82">
    <property type="entry name" value="THO COMPLEX SUBUNIT 4"/>
    <property type="match status" value="1"/>
</dbReference>
<dbReference type="RefSeq" id="XP_013016787.1">
    <property type="nucleotide sequence ID" value="XM_013161333.1"/>
</dbReference>
<dbReference type="OMA" id="SCYIKKN"/>
<feature type="region of interest" description="Disordered" evidence="3">
    <location>
        <begin position="57"/>
        <end position="76"/>
    </location>
</feature>
<dbReference type="Gene3D" id="3.30.70.330">
    <property type="match status" value="1"/>
</dbReference>
<gene>
    <name evidence="5" type="ORF">SOCG_02843</name>
</gene>
<evidence type="ECO:0000256" key="3">
    <source>
        <dbReference type="SAM" id="MobiDB-lite"/>
    </source>
</evidence>
<proteinExistence type="predicted"/>
<dbReference type="Pfam" id="PF00076">
    <property type="entry name" value="RRM_1"/>
    <property type="match status" value="1"/>
</dbReference>
<dbReference type="InterPro" id="IPR051229">
    <property type="entry name" value="ALYREF_mRNA_export"/>
</dbReference>
<dbReference type="InterPro" id="IPR035979">
    <property type="entry name" value="RBD_domain_sf"/>
</dbReference>
<keyword evidence="6" id="KW-1185">Reference proteome</keyword>
<organism evidence="5 6">
    <name type="scientific">Schizosaccharomyces octosporus (strain yFS286)</name>
    <name type="common">Fission yeast</name>
    <name type="synonym">Octosporomyces octosporus</name>
    <dbReference type="NCBI Taxonomy" id="483514"/>
    <lineage>
        <taxon>Eukaryota</taxon>
        <taxon>Fungi</taxon>
        <taxon>Dikarya</taxon>
        <taxon>Ascomycota</taxon>
        <taxon>Taphrinomycotina</taxon>
        <taxon>Schizosaccharomycetes</taxon>
        <taxon>Schizosaccharomycetales</taxon>
        <taxon>Schizosaccharomycetaceae</taxon>
        <taxon>Schizosaccharomyces</taxon>
    </lineage>
</organism>
<feature type="region of interest" description="Disordered" evidence="3">
    <location>
        <begin position="1"/>
        <end position="47"/>
    </location>
</feature>
<feature type="compositionally biased region" description="Polar residues" evidence="3">
    <location>
        <begin position="57"/>
        <end position="75"/>
    </location>
</feature>
<feature type="domain" description="RRM" evidence="4">
    <location>
        <begin position="109"/>
        <end position="183"/>
    </location>
</feature>
<evidence type="ECO:0000313" key="5">
    <source>
        <dbReference type="EMBL" id="EPX73625.1"/>
    </source>
</evidence>
<dbReference type="GeneID" id="25031817"/>
<dbReference type="InterPro" id="IPR000504">
    <property type="entry name" value="RRM_dom"/>
</dbReference>
<dbReference type="Proteomes" id="UP000016088">
    <property type="component" value="Unassembled WGS sequence"/>
</dbReference>
<evidence type="ECO:0000259" key="4">
    <source>
        <dbReference type="PROSITE" id="PS50102"/>
    </source>
</evidence>
<dbReference type="PROSITE" id="PS50102">
    <property type="entry name" value="RRM"/>
    <property type="match status" value="1"/>
</dbReference>
<accession>S9R5Q6</accession>
<dbReference type="OrthoDB" id="5374349at2759"/>
<dbReference type="VEuPathDB" id="FungiDB:SOCG_02843"/>
<evidence type="ECO:0000313" key="6">
    <source>
        <dbReference type="Proteomes" id="UP000016088"/>
    </source>
</evidence>
<sequence length="193" mass="20664">MAKKGKSRNNFDGVLTLGKHTVSGRVGKKNDKKIESGANESKATFSKRVAKELKNNELFQRLNSPGKQSGGASPQENERKLLNRVQAPLVASPTIANGSISIRGTAGPTTITIENLAPGTSSEDVSATLQKFGEITQCQVFDTQGKVKASVRFTTFANALKVTQQLDGVTADGMKTQIAFLPTIFVQLLMLIV</sequence>
<dbReference type="SUPFAM" id="SSF54928">
    <property type="entry name" value="RNA-binding domain, RBD"/>
    <property type="match status" value="1"/>
</dbReference>